<evidence type="ECO:0000313" key="13">
    <source>
        <dbReference type="EMBL" id="XBY44770.1"/>
    </source>
</evidence>
<feature type="domain" description="AprE-like beta-barrel" evidence="12">
    <location>
        <begin position="339"/>
        <end position="428"/>
    </location>
</feature>
<comment type="similarity">
    <text evidence="2 9">Belongs to the membrane fusion protein (MFP) (TC 8.A.1) family.</text>
</comment>
<evidence type="ECO:0000256" key="4">
    <source>
        <dbReference type="ARBA" id="ARBA00022475"/>
    </source>
</evidence>
<dbReference type="AlphaFoldDB" id="A0AAU7XCH6"/>
<dbReference type="InterPro" id="IPR006144">
    <property type="entry name" value="Secretion_HlyD_CS"/>
</dbReference>
<evidence type="ECO:0000259" key="12">
    <source>
        <dbReference type="Pfam" id="PF26002"/>
    </source>
</evidence>
<keyword evidence="6 9" id="KW-0812">Transmembrane</keyword>
<evidence type="ECO:0000256" key="10">
    <source>
        <dbReference type="SAM" id="Coils"/>
    </source>
</evidence>
<dbReference type="Gene3D" id="2.40.30.170">
    <property type="match status" value="1"/>
</dbReference>
<proteinExistence type="inferred from homology"/>
<protein>
    <recommendedName>
        <fullName evidence="9">Membrane fusion protein (MFP) family protein</fullName>
    </recommendedName>
</protein>
<dbReference type="GO" id="GO:0009306">
    <property type="term" value="P:protein secretion"/>
    <property type="evidence" value="ECO:0007669"/>
    <property type="project" value="InterPro"/>
</dbReference>
<accession>A0AAU7XCH6</accession>
<keyword evidence="8 9" id="KW-0472">Membrane</keyword>
<dbReference type="InterPro" id="IPR010129">
    <property type="entry name" value="T1SS_HlyD"/>
</dbReference>
<dbReference type="Pfam" id="PF26002">
    <property type="entry name" value="Beta-barrel_AprE"/>
    <property type="match status" value="1"/>
</dbReference>
<dbReference type="PROSITE" id="PS00543">
    <property type="entry name" value="HLYD_FAMILY"/>
    <property type="match status" value="1"/>
</dbReference>
<dbReference type="NCBIfam" id="TIGR01843">
    <property type="entry name" value="type_I_hlyD"/>
    <property type="match status" value="1"/>
</dbReference>
<dbReference type="PANTHER" id="PTHR30386">
    <property type="entry name" value="MEMBRANE FUSION SUBUNIT OF EMRAB-TOLC MULTIDRUG EFFLUX PUMP"/>
    <property type="match status" value="1"/>
</dbReference>
<dbReference type="GO" id="GO:0005886">
    <property type="term" value="C:plasma membrane"/>
    <property type="evidence" value="ECO:0007669"/>
    <property type="project" value="UniProtKB-SubCell"/>
</dbReference>
<dbReference type="InterPro" id="IPR050739">
    <property type="entry name" value="MFP"/>
</dbReference>
<dbReference type="SUPFAM" id="SSF56954">
    <property type="entry name" value="Outer membrane efflux proteins (OEP)"/>
    <property type="match status" value="1"/>
</dbReference>
<evidence type="ECO:0000256" key="7">
    <source>
        <dbReference type="ARBA" id="ARBA00022989"/>
    </source>
</evidence>
<feature type="domain" description="AprE-like long alpha-helical hairpin" evidence="11">
    <location>
        <begin position="115"/>
        <end position="297"/>
    </location>
</feature>
<dbReference type="KEGG" id="mflg:ABS361_00200"/>
<evidence type="ECO:0000256" key="1">
    <source>
        <dbReference type="ARBA" id="ARBA00004377"/>
    </source>
</evidence>
<feature type="coiled-coil region" evidence="10">
    <location>
        <begin position="277"/>
        <end position="304"/>
    </location>
</feature>
<dbReference type="PRINTS" id="PR01490">
    <property type="entry name" value="RTXTOXIND"/>
</dbReference>
<keyword evidence="4 9" id="KW-1003">Cell membrane</keyword>
<dbReference type="Gene3D" id="1.20.1600.10">
    <property type="entry name" value="Outer membrane efflux proteins (OEP)"/>
    <property type="match status" value="1"/>
</dbReference>
<evidence type="ECO:0000256" key="9">
    <source>
        <dbReference type="RuleBase" id="RU365093"/>
    </source>
</evidence>
<keyword evidence="10" id="KW-0175">Coiled coil</keyword>
<sequence>MSAVAAIRRAREASFAAGRPSAEELALPLDIEAGRWPNVFRSIMVSLTVGLGLLVIIAAIAPLRELAVAEGQLTPEGSVIPVQHYEGGIVAEILAKPGDIVDADAPLIRLEPTGARADLGQLSARRTSLIATRARLLAQLDETRPDFAALGLADDQRREQEELFRRESEGLAKIRETFAARIAQRTAEIQAAQSEMISLDAQLGANRERLALREKLHKEGYSSRNAFLDAKVTLEQTRARVAQVQGQIESGRSGLAEVRGQLADAESTRRVQWSSDLAKTGAELAEVEQQIAKSRDRVDRLFVRAPSRALVQDMVPKSPGDVLKPGDTVAELVPIGERLVAEVKLRPDDVGYVRAGLQARLKVTAYDPESFGPIQGEVLSVSPTTFKTEKGEPFYKARVGFDRTDVHLGAERHPLLPGMVVRAEILTGEKSVLRYFLKPIFRSFDLAFSER</sequence>
<keyword evidence="5 9" id="KW-0997">Cell inner membrane</keyword>
<dbReference type="EMBL" id="CP158568">
    <property type="protein sequence ID" value="XBY44770.1"/>
    <property type="molecule type" value="Genomic_DNA"/>
</dbReference>
<dbReference type="InterPro" id="IPR058781">
    <property type="entry name" value="HH_AprE-like"/>
</dbReference>
<dbReference type="Pfam" id="PF25994">
    <property type="entry name" value="HH_AprE"/>
    <property type="match status" value="1"/>
</dbReference>
<keyword evidence="7 9" id="KW-1133">Transmembrane helix</keyword>
<comment type="subcellular location">
    <subcellularLocation>
        <location evidence="1 9">Cell inner membrane</location>
        <topology evidence="1 9">Single-pass membrane protein</topology>
    </subcellularLocation>
</comment>
<reference evidence="13" key="1">
    <citation type="submission" date="2024-06" db="EMBL/GenBank/DDBJ databases">
        <title>Methylostella associata gen. nov., sp. nov., a novel Ancalomicrobiaceae-affiliated facultatively methylotrophic bacteria that feed on methanotrophs of the genus Methylococcus.</title>
        <authorList>
            <person name="Saltykova V."/>
            <person name="Danilova O.V."/>
            <person name="Oshkin I.Y."/>
            <person name="Belova S.E."/>
            <person name="Pimenov N.V."/>
            <person name="Dedysh S.N."/>
        </authorList>
    </citation>
    <scope>NUCLEOTIDE SEQUENCE</scope>
    <source>
        <strain evidence="13">S20</strain>
    </source>
</reference>
<evidence type="ECO:0000256" key="6">
    <source>
        <dbReference type="ARBA" id="ARBA00022692"/>
    </source>
</evidence>
<feature type="transmembrane region" description="Helical" evidence="9">
    <location>
        <begin position="43"/>
        <end position="63"/>
    </location>
</feature>
<evidence type="ECO:0000256" key="3">
    <source>
        <dbReference type="ARBA" id="ARBA00022448"/>
    </source>
</evidence>
<name>A0AAU7XCH6_9HYPH</name>
<dbReference type="RefSeq" id="WP_407049861.1">
    <property type="nucleotide sequence ID" value="NZ_CP158568.1"/>
</dbReference>
<gene>
    <name evidence="13" type="ORF">ABS361_00200</name>
</gene>
<evidence type="ECO:0000256" key="5">
    <source>
        <dbReference type="ARBA" id="ARBA00022519"/>
    </source>
</evidence>
<evidence type="ECO:0000256" key="2">
    <source>
        <dbReference type="ARBA" id="ARBA00009477"/>
    </source>
</evidence>
<evidence type="ECO:0000259" key="11">
    <source>
        <dbReference type="Pfam" id="PF25994"/>
    </source>
</evidence>
<evidence type="ECO:0000256" key="8">
    <source>
        <dbReference type="ARBA" id="ARBA00023136"/>
    </source>
</evidence>
<dbReference type="InterPro" id="IPR058982">
    <property type="entry name" value="Beta-barrel_AprE"/>
</dbReference>
<keyword evidence="3 9" id="KW-0813">Transport</keyword>
<organism evidence="13">
    <name type="scientific">Methyloraptor flagellatus</name>
    <dbReference type="NCBI Taxonomy" id="3162530"/>
    <lineage>
        <taxon>Bacteria</taxon>
        <taxon>Pseudomonadati</taxon>
        <taxon>Pseudomonadota</taxon>
        <taxon>Alphaproteobacteria</taxon>
        <taxon>Hyphomicrobiales</taxon>
        <taxon>Ancalomicrobiaceae</taxon>
        <taxon>Methyloraptor</taxon>
    </lineage>
</organism>
<dbReference type="PANTHER" id="PTHR30386:SF26">
    <property type="entry name" value="TRANSPORT PROTEIN COMB"/>
    <property type="match status" value="1"/>
</dbReference>